<reference evidence="2" key="1">
    <citation type="journal article" date="2016" name="Nat. Biotechnol.">
        <title>Sequencing wild and cultivated cassava and related species reveals extensive interspecific hybridization and genetic diversity.</title>
        <authorList>
            <person name="Bredeson J.V."/>
            <person name="Lyons J.B."/>
            <person name="Prochnik S.E."/>
            <person name="Wu G.A."/>
            <person name="Ha C.M."/>
            <person name="Edsinger-Gonzales E."/>
            <person name="Grimwood J."/>
            <person name="Schmutz J."/>
            <person name="Rabbi I.Y."/>
            <person name="Egesi C."/>
            <person name="Nauluvula P."/>
            <person name="Lebot V."/>
            <person name="Ndunguru J."/>
            <person name="Mkamilo G."/>
            <person name="Bart R.S."/>
            <person name="Setter T.L."/>
            <person name="Gleadow R.M."/>
            <person name="Kulakow P."/>
            <person name="Ferguson M.E."/>
            <person name="Rounsley S."/>
            <person name="Rokhsar D.S."/>
        </authorList>
    </citation>
    <scope>NUCLEOTIDE SEQUENCE [LARGE SCALE GENOMIC DNA]</scope>
    <source>
        <strain evidence="2">cv. AM560-2</strain>
    </source>
</reference>
<name>A0ACB7G4W8_MANES</name>
<dbReference type="EMBL" id="CM004402">
    <property type="protein sequence ID" value="KAG8635282.1"/>
    <property type="molecule type" value="Genomic_DNA"/>
</dbReference>
<dbReference type="Proteomes" id="UP000091857">
    <property type="component" value="Chromosome 16"/>
</dbReference>
<evidence type="ECO:0000313" key="2">
    <source>
        <dbReference type="Proteomes" id="UP000091857"/>
    </source>
</evidence>
<comment type="caution">
    <text evidence="1">The sequence shown here is derived from an EMBL/GenBank/DDBJ whole genome shotgun (WGS) entry which is preliminary data.</text>
</comment>
<accession>A0ACB7G4W8</accession>
<organism evidence="1 2">
    <name type="scientific">Manihot esculenta</name>
    <name type="common">Cassava</name>
    <name type="synonym">Jatropha manihot</name>
    <dbReference type="NCBI Taxonomy" id="3983"/>
    <lineage>
        <taxon>Eukaryota</taxon>
        <taxon>Viridiplantae</taxon>
        <taxon>Streptophyta</taxon>
        <taxon>Embryophyta</taxon>
        <taxon>Tracheophyta</taxon>
        <taxon>Spermatophyta</taxon>
        <taxon>Magnoliopsida</taxon>
        <taxon>eudicotyledons</taxon>
        <taxon>Gunneridae</taxon>
        <taxon>Pentapetalae</taxon>
        <taxon>rosids</taxon>
        <taxon>fabids</taxon>
        <taxon>Malpighiales</taxon>
        <taxon>Euphorbiaceae</taxon>
        <taxon>Crotonoideae</taxon>
        <taxon>Manihoteae</taxon>
        <taxon>Manihot</taxon>
    </lineage>
</organism>
<evidence type="ECO:0000313" key="1">
    <source>
        <dbReference type="EMBL" id="KAG8635282.1"/>
    </source>
</evidence>
<proteinExistence type="predicted"/>
<protein>
    <submittedName>
        <fullName evidence="1">Uncharacterized protein</fullName>
    </submittedName>
</protein>
<gene>
    <name evidence="1" type="ORF">MANES_16G015400v8</name>
</gene>
<keyword evidence="2" id="KW-1185">Reference proteome</keyword>
<sequence length="550" mass="60845">MSQLVCPIIPFDLSTEFLVISLVVPFNLFIYINYTSSFTSKLPYIYRQRERREDRDIYIYRTLKVPTTRKKIKEKDKFSAMAEEFQTGICGGNWWNLSTSLFMGGGSSPCSTTGINAADMGNTYGSWMATDVMDLKPRSCKLDSNNIINCNSISEFLQENSQKPQQTDSDSVGSSILMDSSLQMMGFGLSSSSSSSTDWSQTLLRGNGRAESYNSILQEEMNSSSQIQKDWSPTVEDSSINGFKAINQDFSLEQQSVNPLSSSGNSTATTCEGLSIGFSMGSASYGYPSTLIQNLFDSDPQPQQSLFNNRTINCSSTSNYGTIFNEPSPTWPKLAPFLEPSLPKQQPPPPQPAGGLHFSNNTPFWNSSATAINDIRPSFVSSSQPQFLVPTFEEKRSCPNLNTKTNNEEVRDSGSVVKKGSEPAFKRPRIETPSPLPTFKVRKEKLGDRITALQQLVSPFGKTDTASVLHEAIEYIKFLHDQVSVLSTPYMKNGNPIQHQQGSENLNEPEGSKQDLKSRGLCLVPISSTFPVTNETTADFWTPTLGGTFR</sequence>